<dbReference type="Proteomes" id="UP000184499">
    <property type="component" value="Unassembled WGS sequence"/>
</dbReference>
<sequence>MEGYCPHCAAAGPTQNLHGGAFSRLNWIHWIHWTRLQPSNRQLDRPVSLSFFLAFPWFLAFGAPNYHPTLTTLSSKIFHSCVSLPPPPLLSGLSVYLRASPNSTSLSVGTWWILGLKSWASTQRWVDDGLCLLVMFATEPRGKRLLLFVRSQACCGTAEWRPPGPLFLVEIPCEVNDQRSKLDTSSSIVLHSKRKQC</sequence>
<evidence type="ECO:0000313" key="2">
    <source>
        <dbReference type="Proteomes" id="UP000184499"/>
    </source>
</evidence>
<dbReference type="AlphaFoldDB" id="A0A1L9UG36"/>
<organism evidence="1 2">
    <name type="scientific">Aspergillus brasiliensis (strain CBS 101740 / IMI 381727 / IBT 21946)</name>
    <dbReference type="NCBI Taxonomy" id="767769"/>
    <lineage>
        <taxon>Eukaryota</taxon>
        <taxon>Fungi</taxon>
        <taxon>Dikarya</taxon>
        <taxon>Ascomycota</taxon>
        <taxon>Pezizomycotina</taxon>
        <taxon>Eurotiomycetes</taxon>
        <taxon>Eurotiomycetidae</taxon>
        <taxon>Eurotiales</taxon>
        <taxon>Aspergillaceae</taxon>
        <taxon>Aspergillus</taxon>
        <taxon>Aspergillus subgen. Circumdati</taxon>
    </lineage>
</organism>
<proteinExistence type="predicted"/>
<name>A0A1L9UG36_ASPBC</name>
<accession>A0A1L9UG36</accession>
<dbReference type="RefSeq" id="XP_067477885.1">
    <property type="nucleotide sequence ID" value="XM_067625285.1"/>
</dbReference>
<keyword evidence="2" id="KW-1185">Reference proteome</keyword>
<dbReference type="GeneID" id="93577773"/>
<evidence type="ECO:0000313" key="1">
    <source>
        <dbReference type="EMBL" id="OJJ70637.1"/>
    </source>
</evidence>
<protein>
    <submittedName>
        <fullName evidence="1">Uncharacterized protein</fullName>
    </submittedName>
</protein>
<dbReference type="EMBL" id="KV878686">
    <property type="protein sequence ID" value="OJJ70637.1"/>
    <property type="molecule type" value="Genomic_DNA"/>
</dbReference>
<gene>
    <name evidence="1" type="ORF">ASPBRDRAFT_44866</name>
</gene>
<reference evidence="2" key="1">
    <citation type="journal article" date="2017" name="Genome Biol.">
        <title>Comparative genomics reveals high biological diversity and specific adaptations in the industrially and medically important fungal genus Aspergillus.</title>
        <authorList>
            <person name="de Vries R.P."/>
            <person name="Riley R."/>
            <person name="Wiebenga A."/>
            <person name="Aguilar-Osorio G."/>
            <person name="Amillis S."/>
            <person name="Uchima C.A."/>
            <person name="Anderluh G."/>
            <person name="Asadollahi M."/>
            <person name="Askin M."/>
            <person name="Barry K."/>
            <person name="Battaglia E."/>
            <person name="Bayram O."/>
            <person name="Benocci T."/>
            <person name="Braus-Stromeyer S.A."/>
            <person name="Caldana C."/>
            <person name="Canovas D."/>
            <person name="Cerqueira G.C."/>
            <person name="Chen F."/>
            <person name="Chen W."/>
            <person name="Choi C."/>
            <person name="Clum A."/>
            <person name="Dos Santos R.A."/>
            <person name="Damasio A.R."/>
            <person name="Diallinas G."/>
            <person name="Emri T."/>
            <person name="Fekete E."/>
            <person name="Flipphi M."/>
            <person name="Freyberg S."/>
            <person name="Gallo A."/>
            <person name="Gournas C."/>
            <person name="Habgood R."/>
            <person name="Hainaut M."/>
            <person name="Harispe M.L."/>
            <person name="Henrissat B."/>
            <person name="Hilden K.S."/>
            <person name="Hope R."/>
            <person name="Hossain A."/>
            <person name="Karabika E."/>
            <person name="Karaffa L."/>
            <person name="Karanyi Z."/>
            <person name="Krasevec N."/>
            <person name="Kuo A."/>
            <person name="Kusch H."/>
            <person name="LaButti K."/>
            <person name="Lagendijk E.L."/>
            <person name="Lapidus A."/>
            <person name="Levasseur A."/>
            <person name="Lindquist E."/>
            <person name="Lipzen A."/>
            <person name="Logrieco A.F."/>
            <person name="MacCabe A."/>
            <person name="Maekelae M.R."/>
            <person name="Malavazi I."/>
            <person name="Melin P."/>
            <person name="Meyer V."/>
            <person name="Mielnichuk N."/>
            <person name="Miskei M."/>
            <person name="Molnar A.P."/>
            <person name="Mule G."/>
            <person name="Ngan C.Y."/>
            <person name="Orejas M."/>
            <person name="Orosz E."/>
            <person name="Ouedraogo J.P."/>
            <person name="Overkamp K.M."/>
            <person name="Park H.-S."/>
            <person name="Perrone G."/>
            <person name="Piumi F."/>
            <person name="Punt P.J."/>
            <person name="Ram A.F."/>
            <person name="Ramon A."/>
            <person name="Rauscher S."/>
            <person name="Record E."/>
            <person name="Riano-Pachon D.M."/>
            <person name="Robert V."/>
            <person name="Roehrig J."/>
            <person name="Ruller R."/>
            <person name="Salamov A."/>
            <person name="Salih N.S."/>
            <person name="Samson R.A."/>
            <person name="Sandor E."/>
            <person name="Sanguinetti M."/>
            <person name="Schuetze T."/>
            <person name="Sepcic K."/>
            <person name="Shelest E."/>
            <person name="Sherlock G."/>
            <person name="Sophianopoulou V."/>
            <person name="Squina F.M."/>
            <person name="Sun H."/>
            <person name="Susca A."/>
            <person name="Todd R.B."/>
            <person name="Tsang A."/>
            <person name="Unkles S.E."/>
            <person name="van de Wiele N."/>
            <person name="van Rossen-Uffink D."/>
            <person name="Oliveira J.V."/>
            <person name="Vesth T.C."/>
            <person name="Visser J."/>
            <person name="Yu J.-H."/>
            <person name="Zhou M."/>
            <person name="Andersen M.R."/>
            <person name="Archer D.B."/>
            <person name="Baker S.E."/>
            <person name="Benoit I."/>
            <person name="Brakhage A.A."/>
            <person name="Braus G.H."/>
            <person name="Fischer R."/>
            <person name="Frisvad J.C."/>
            <person name="Goldman G.H."/>
            <person name="Houbraken J."/>
            <person name="Oakley B."/>
            <person name="Pocsi I."/>
            <person name="Scazzocchio C."/>
            <person name="Seiboth B."/>
            <person name="vanKuyk P.A."/>
            <person name="Wortman J."/>
            <person name="Dyer P.S."/>
            <person name="Grigoriev I.V."/>
        </authorList>
    </citation>
    <scope>NUCLEOTIDE SEQUENCE [LARGE SCALE GENOMIC DNA]</scope>
    <source>
        <strain evidence="2">CBS 101740 / IMI 381727 / IBT 21946</strain>
    </source>
</reference>
<dbReference type="VEuPathDB" id="FungiDB:ASPBRDRAFT_44866"/>